<proteinExistence type="predicted"/>
<dbReference type="InterPro" id="IPR052560">
    <property type="entry name" value="RdDP_mobile_element"/>
</dbReference>
<dbReference type="PANTHER" id="PTHR36688:SF1">
    <property type="entry name" value="ENDONUCLEASE_EXONUCLEASE_PHOSPHATASE DOMAIN-CONTAINING PROTEIN"/>
    <property type="match status" value="1"/>
</dbReference>
<name>A0AAV4S1A5_9ARAC</name>
<keyword evidence="1" id="KW-0695">RNA-directed DNA polymerase</keyword>
<gene>
    <name evidence="1" type="primary">RTase</name>
    <name evidence="1" type="ORF">CDAR_600211</name>
</gene>
<dbReference type="AlphaFoldDB" id="A0AAV4S1A5"/>
<reference evidence="1 2" key="1">
    <citation type="submission" date="2021-06" db="EMBL/GenBank/DDBJ databases">
        <title>Caerostris darwini draft genome.</title>
        <authorList>
            <person name="Kono N."/>
            <person name="Arakawa K."/>
        </authorList>
    </citation>
    <scope>NUCLEOTIDE SEQUENCE [LARGE SCALE GENOMIC DNA]</scope>
</reference>
<comment type="caution">
    <text evidence="1">The sequence shown here is derived from an EMBL/GenBank/DDBJ whole genome shotgun (WGS) entry which is preliminary data.</text>
</comment>
<organism evidence="1 2">
    <name type="scientific">Caerostris darwini</name>
    <dbReference type="NCBI Taxonomy" id="1538125"/>
    <lineage>
        <taxon>Eukaryota</taxon>
        <taxon>Metazoa</taxon>
        <taxon>Ecdysozoa</taxon>
        <taxon>Arthropoda</taxon>
        <taxon>Chelicerata</taxon>
        <taxon>Arachnida</taxon>
        <taxon>Araneae</taxon>
        <taxon>Araneomorphae</taxon>
        <taxon>Entelegynae</taxon>
        <taxon>Araneoidea</taxon>
        <taxon>Araneidae</taxon>
        <taxon>Caerostris</taxon>
    </lineage>
</organism>
<sequence length="303" mass="34367">MKKKGPFLTSKSPNLQPLLEERKALDAELNDTENNQIRQKLSKVNAEIKIMYAQIKRNKWNDLCSSLNTGSSNGKLWRLVKSMGEEQPQMEKCNTIKSNDGKIPQNDIEAANLLGSHYQSISKLDFTRKDRHIKHKASSIVHGCRSSPLDSSTIFSRAFSMQELNTAINESSLNKSPGPDGVHGQMISNLRLPGRVRCLNIINDSWNSGKLPRELRRATVVPVRKPSKEASSPESYRPIALTCIACKIMEKRILKRLNFYLNSHDLLPREQFGFREGHSTTDQVLYICQRVRDAHKSHYGSLL</sequence>
<dbReference type="EMBL" id="BPLQ01006857">
    <property type="protein sequence ID" value="GIY25833.1"/>
    <property type="molecule type" value="Genomic_DNA"/>
</dbReference>
<dbReference type="Proteomes" id="UP001054837">
    <property type="component" value="Unassembled WGS sequence"/>
</dbReference>
<keyword evidence="1" id="KW-0548">Nucleotidyltransferase</keyword>
<keyword evidence="2" id="KW-1185">Reference proteome</keyword>
<evidence type="ECO:0000313" key="2">
    <source>
        <dbReference type="Proteomes" id="UP001054837"/>
    </source>
</evidence>
<keyword evidence="1" id="KW-0808">Transferase</keyword>
<protein>
    <submittedName>
        <fullName evidence="1">Probable RNA-directed DNA polymerase from transposon BS</fullName>
    </submittedName>
</protein>
<dbReference type="GO" id="GO:0003964">
    <property type="term" value="F:RNA-directed DNA polymerase activity"/>
    <property type="evidence" value="ECO:0007669"/>
    <property type="project" value="UniProtKB-KW"/>
</dbReference>
<dbReference type="PANTHER" id="PTHR36688">
    <property type="entry name" value="ENDO/EXONUCLEASE/PHOSPHATASE DOMAIN-CONTAINING PROTEIN"/>
    <property type="match status" value="1"/>
</dbReference>
<accession>A0AAV4S1A5</accession>
<evidence type="ECO:0000313" key="1">
    <source>
        <dbReference type="EMBL" id="GIY25833.1"/>
    </source>
</evidence>